<name>A0A9W9VPA4_9EURO</name>
<reference evidence="2" key="2">
    <citation type="journal article" date="2023" name="IMA Fungus">
        <title>Comparative genomic study of the Penicillium genus elucidates a diverse pangenome and 15 lateral gene transfer events.</title>
        <authorList>
            <person name="Petersen C."/>
            <person name="Sorensen T."/>
            <person name="Nielsen M.R."/>
            <person name="Sondergaard T.E."/>
            <person name="Sorensen J.L."/>
            <person name="Fitzpatrick D.A."/>
            <person name="Frisvad J.C."/>
            <person name="Nielsen K.L."/>
        </authorList>
    </citation>
    <scope>NUCLEOTIDE SEQUENCE</scope>
    <source>
        <strain evidence="2">IBT 29677</strain>
    </source>
</reference>
<dbReference type="EMBL" id="JAPZBU010000009">
    <property type="protein sequence ID" value="KAJ5386828.1"/>
    <property type="molecule type" value="Genomic_DNA"/>
</dbReference>
<evidence type="ECO:0000313" key="2">
    <source>
        <dbReference type="EMBL" id="KAJ5386828.1"/>
    </source>
</evidence>
<protein>
    <recommendedName>
        <fullName evidence="1">Domain of unknown function at the cortex 1 domain-containing protein</fullName>
    </recommendedName>
</protein>
<organism evidence="2 3">
    <name type="scientific">Penicillium cosmopolitanum</name>
    <dbReference type="NCBI Taxonomy" id="1131564"/>
    <lineage>
        <taxon>Eukaryota</taxon>
        <taxon>Fungi</taxon>
        <taxon>Dikarya</taxon>
        <taxon>Ascomycota</taxon>
        <taxon>Pezizomycotina</taxon>
        <taxon>Eurotiomycetes</taxon>
        <taxon>Eurotiomycetidae</taxon>
        <taxon>Eurotiales</taxon>
        <taxon>Aspergillaceae</taxon>
        <taxon>Penicillium</taxon>
    </lineage>
</organism>
<evidence type="ECO:0000259" key="1">
    <source>
        <dbReference type="Pfam" id="PF08588"/>
    </source>
</evidence>
<dbReference type="Pfam" id="PF08588">
    <property type="entry name" value="Duc1"/>
    <property type="match status" value="1"/>
</dbReference>
<dbReference type="InterPro" id="IPR013897">
    <property type="entry name" value="Duc1"/>
</dbReference>
<dbReference type="RefSeq" id="XP_056484626.1">
    <property type="nucleotide sequence ID" value="XM_056634006.1"/>
</dbReference>
<gene>
    <name evidence="2" type="ORF">N7509_009369</name>
</gene>
<dbReference type="OrthoDB" id="2119945at2759"/>
<dbReference type="AlphaFoldDB" id="A0A9W9VPA4"/>
<proteinExistence type="predicted"/>
<dbReference type="Proteomes" id="UP001147747">
    <property type="component" value="Unassembled WGS sequence"/>
</dbReference>
<reference evidence="2" key="1">
    <citation type="submission" date="2022-12" db="EMBL/GenBank/DDBJ databases">
        <authorList>
            <person name="Petersen C."/>
        </authorList>
    </citation>
    <scope>NUCLEOTIDE SEQUENCE</scope>
    <source>
        <strain evidence="2">IBT 29677</strain>
    </source>
</reference>
<comment type="caution">
    <text evidence="2">The sequence shown here is derived from an EMBL/GenBank/DDBJ whole genome shotgun (WGS) entry which is preliminary data.</text>
</comment>
<keyword evidence="3" id="KW-1185">Reference proteome</keyword>
<feature type="domain" description="Domain of unknown function at the cortex 1" evidence="1">
    <location>
        <begin position="11"/>
        <end position="271"/>
    </location>
</feature>
<evidence type="ECO:0000313" key="3">
    <source>
        <dbReference type="Proteomes" id="UP001147747"/>
    </source>
</evidence>
<sequence>MPSQTELPKYRLRVTAGPDYDRSTHQQVAVNDKTLHFDGDRAAVDVGVHIQNFSGYPENSPKTSPYFSQPLHAHDQYSISCSFTPKENINGNDLVFGNDFDHPIRDRLPMGFNAALKTVKWAIDPSIDGDAYADKPYLYSPALATWNQFRIGGKSNAATPKLTTEYVVEEGADGDGVESRAAVNISGDTAKARRSHFQNEKHRKEFDFEAGRTYLADFGNGYLSFSDMSIHLPGFTIPVISMVDDTMNELRYVLKNVKTGEVYLAVLFTVVWDQPELEKAQNGEQTGDQDVD</sequence>
<accession>A0A9W9VPA4</accession>
<dbReference type="PANTHER" id="PTHR34826:SF2">
    <property type="entry name" value="UPF0590 PROTEIN C409.17C"/>
    <property type="match status" value="1"/>
</dbReference>
<dbReference type="PANTHER" id="PTHR34826">
    <property type="entry name" value="UPF0590 PROTEIN C409.17C"/>
    <property type="match status" value="1"/>
</dbReference>
<dbReference type="GeneID" id="81372986"/>